<dbReference type="AlphaFoldDB" id="A0A1I0RM56"/>
<gene>
    <name evidence="1" type="ORF">SAMN04488122_3083</name>
</gene>
<organism evidence="1 2">
    <name type="scientific">Chitinophaga arvensicola</name>
    <dbReference type="NCBI Taxonomy" id="29529"/>
    <lineage>
        <taxon>Bacteria</taxon>
        <taxon>Pseudomonadati</taxon>
        <taxon>Bacteroidota</taxon>
        <taxon>Chitinophagia</taxon>
        <taxon>Chitinophagales</taxon>
        <taxon>Chitinophagaceae</taxon>
        <taxon>Chitinophaga</taxon>
    </lineage>
</organism>
<keyword evidence="2" id="KW-1185">Reference proteome</keyword>
<evidence type="ECO:0000313" key="2">
    <source>
        <dbReference type="Proteomes" id="UP000199310"/>
    </source>
</evidence>
<name>A0A1I0RM56_9BACT</name>
<dbReference type="RefSeq" id="WP_089896135.1">
    <property type="nucleotide sequence ID" value="NZ_FOJG01000001.1"/>
</dbReference>
<proteinExistence type="predicted"/>
<dbReference type="Proteomes" id="UP000199310">
    <property type="component" value="Unassembled WGS sequence"/>
</dbReference>
<protein>
    <submittedName>
        <fullName evidence="1">Uncharacterized protein</fullName>
    </submittedName>
</protein>
<sequence>MIEKFAFQKGGVGVAVILNAVEIRDPVISDTDLLVSDGIYVRFSASSIFLTPHNIEEYLFRAIREQADSIQDSSGSNICFDILEVMSTMDAFKDEALYVVMRAWLSRYYDLALPPILVEVDFESRRFLFDI</sequence>
<dbReference type="STRING" id="29529.SAMN04488122_3083"/>
<dbReference type="OrthoDB" id="3034945at2"/>
<accession>A0A1I0RM56</accession>
<reference evidence="2" key="1">
    <citation type="submission" date="2016-10" db="EMBL/GenBank/DDBJ databases">
        <authorList>
            <person name="Varghese N."/>
            <person name="Submissions S."/>
        </authorList>
    </citation>
    <scope>NUCLEOTIDE SEQUENCE [LARGE SCALE GENOMIC DNA]</scope>
    <source>
        <strain evidence="2">DSM 3695</strain>
    </source>
</reference>
<dbReference type="EMBL" id="FOJG01000001">
    <property type="protein sequence ID" value="SEW42252.1"/>
    <property type="molecule type" value="Genomic_DNA"/>
</dbReference>
<evidence type="ECO:0000313" key="1">
    <source>
        <dbReference type="EMBL" id="SEW42252.1"/>
    </source>
</evidence>